<dbReference type="Proteomes" id="UP001241169">
    <property type="component" value="Unassembled WGS sequence"/>
</dbReference>
<evidence type="ECO:0000256" key="1">
    <source>
        <dbReference type="SAM" id="MobiDB-lite"/>
    </source>
</evidence>
<proteinExistence type="predicted"/>
<reference evidence="3 4" key="1">
    <citation type="submission" date="2016-10" db="EMBL/GenBank/DDBJ databases">
        <title>The genome sequence of Colletotrichum fioriniae PJ7.</title>
        <authorList>
            <person name="Baroncelli R."/>
        </authorList>
    </citation>
    <scope>NUCLEOTIDE SEQUENCE [LARGE SCALE GENOMIC DNA]</scope>
    <source>
        <strain evidence="3 4">IMI 384185</strain>
    </source>
</reference>
<keyword evidence="2" id="KW-0472">Membrane</keyword>
<keyword evidence="2" id="KW-1133">Transmembrane helix</keyword>
<comment type="caution">
    <text evidence="3">The sequence shown here is derived from an EMBL/GenBank/DDBJ whole genome shotgun (WGS) entry which is preliminary data.</text>
</comment>
<evidence type="ECO:0000313" key="3">
    <source>
        <dbReference type="EMBL" id="KAK1529990.1"/>
    </source>
</evidence>
<dbReference type="RefSeq" id="XP_060345344.1">
    <property type="nucleotide sequence ID" value="XM_060496559.1"/>
</dbReference>
<protein>
    <submittedName>
        <fullName evidence="3">Uncharacterized protein</fullName>
    </submittedName>
</protein>
<keyword evidence="4" id="KW-1185">Reference proteome</keyword>
<evidence type="ECO:0000256" key="2">
    <source>
        <dbReference type="SAM" id="Phobius"/>
    </source>
</evidence>
<organism evidence="3 4">
    <name type="scientific">Colletotrichum paranaense</name>
    <dbReference type="NCBI Taxonomy" id="1914294"/>
    <lineage>
        <taxon>Eukaryota</taxon>
        <taxon>Fungi</taxon>
        <taxon>Dikarya</taxon>
        <taxon>Ascomycota</taxon>
        <taxon>Pezizomycotina</taxon>
        <taxon>Sordariomycetes</taxon>
        <taxon>Hypocreomycetidae</taxon>
        <taxon>Glomerellales</taxon>
        <taxon>Glomerellaceae</taxon>
        <taxon>Colletotrichum</taxon>
        <taxon>Colletotrichum acutatum species complex</taxon>
    </lineage>
</organism>
<keyword evidence="2" id="KW-0812">Transmembrane</keyword>
<gene>
    <name evidence="3" type="ORF">CPAR01_12302</name>
</gene>
<name>A0ABQ9S9N4_9PEZI</name>
<evidence type="ECO:0000313" key="4">
    <source>
        <dbReference type="Proteomes" id="UP001241169"/>
    </source>
</evidence>
<dbReference type="EMBL" id="MOPA01000010">
    <property type="protein sequence ID" value="KAK1529990.1"/>
    <property type="molecule type" value="Genomic_DNA"/>
</dbReference>
<dbReference type="GeneID" id="85380458"/>
<feature type="region of interest" description="Disordered" evidence="1">
    <location>
        <begin position="24"/>
        <end position="44"/>
    </location>
</feature>
<accession>A0ABQ9S9N4</accession>
<sequence length="622" mass="69183">MALPQTTTQLSRLDGALRQSIVSETHSNSNNTIRNASQHLPDHDRSLSTTIDAAAEKACPHENLRNPHMEDLKNHHDLTPRYNSFCGKGDDTVTVLSNDILSGPNLPRRLNGPSPDRGINADVIINSLQLPAKLREILIVASLSFIMLAMCRRRLVGEGVKLGFLTGAYRVGDLEYILAPSSPLWHMGFKYLSLTEVVLTCYLVFSTLMSTVVGPMSAFMLIPTLERFLLDHASAFSEIKMPIVYDYSPEEVWPRILNDIAIFSKLCSKSEGIVQSWCPAVGRRKTSLLTTTSHFLLSTLGLFQQLIEDNDVGILSRNSRYNIKARLVDYNDTENDAKGRPFIQSFVQSKCQVHNLDSVLDTKEKLTYPTDALNCFGHPECQTYKLNPPELEDVWWTRSVQHNSTFTTGYSIDGNRNLVIKVAGKLSNPQSAANDLVFTCGLLASWMPSNFSMMSSKDGSTFYSAFNSRKRMKETFHQNSLSGGHVITMNETWLRYTDPNITASMSDDWNNNSTALYKILHLFSGSSKDVDNSPEMLLTELGTTGAEYLLSTVFGVYLTEALARTGAGGMTSVDVEADADQMSDIDLTKQYNSQQGVFKVQPLNATHTKWDYGKGNLSETSI</sequence>
<feature type="transmembrane region" description="Helical" evidence="2">
    <location>
        <begin position="197"/>
        <end position="222"/>
    </location>
</feature>
<feature type="compositionally biased region" description="Polar residues" evidence="1">
    <location>
        <begin position="24"/>
        <end position="38"/>
    </location>
</feature>